<protein>
    <submittedName>
        <fullName evidence="1">Uncharacterized protein</fullName>
    </submittedName>
</protein>
<dbReference type="EMBL" id="JANHOG010000038">
    <property type="protein sequence ID" value="KAJ3559228.1"/>
    <property type="molecule type" value="Genomic_DNA"/>
</dbReference>
<keyword evidence="2" id="KW-1185">Reference proteome</keyword>
<evidence type="ECO:0000313" key="2">
    <source>
        <dbReference type="Proteomes" id="UP001148662"/>
    </source>
</evidence>
<proteinExistence type="predicted"/>
<name>A0ACC1TE43_9APHY</name>
<accession>A0ACC1TE43</accession>
<reference evidence="1" key="1">
    <citation type="submission" date="2022-07" db="EMBL/GenBank/DDBJ databases">
        <title>Genome Sequence of Phlebia brevispora.</title>
        <authorList>
            <person name="Buettner E."/>
        </authorList>
    </citation>
    <scope>NUCLEOTIDE SEQUENCE</scope>
    <source>
        <strain evidence="1">MPL23</strain>
    </source>
</reference>
<organism evidence="1 2">
    <name type="scientific">Phlebia brevispora</name>
    <dbReference type="NCBI Taxonomy" id="194682"/>
    <lineage>
        <taxon>Eukaryota</taxon>
        <taxon>Fungi</taxon>
        <taxon>Dikarya</taxon>
        <taxon>Basidiomycota</taxon>
        <taxon>Agaricomycotina</taxon>
        <taxon>Agaricomycetes</taxon>
        <taxon>Polyporales</taxon>
        <taxon>Meruliaceae</taxon>
        <taxon>Phlebia</taxon>
    </lineage>
</organism>
<sequence>MSSEHSRRTHVPSAKQRQIEDARAEKLAVNQAKCSKPPRNDPSEVQKHREGSNSSSPIHLQHADPHRLFDDDCNTRNIDPERAHLSDSDSEDTNMRARKKHRETSPEDPRSSDDEHTTDLDHASGRDREESLYGDDDDYGAEEADADHRGRQSDRASSPEEDDRQDVPPEGSQLAQHRSSNSASRQAETDHDEGILRQHYHAQKLPLCIQGIQERVIPTTSKTGSKRRDHRGQLADYDNISAAVIELAWETYEAYCMTNCLFPETDSKVETHLVHASWKDACTNLDQPLKMTPKEFKMIARRATHFRSESKKVVHVIVAQIYSFRTGQSAKTKDFNITHVAKLKNDRAFMRPLDQLDSTLEQRTGLYCNRAIGQFLNVALFKKNSGLGVIQAHLFGSAMPIPTLAYALTMLEYSISEWSTGYFEDTTFRISDWKLPYYTHIEDLKKFEERMAWLDVYKRIAGKLLGNARAHAGVGPVGAPTYVGAIAEEVFDNELATYEAGQLKSDDEEVSSDDKHLEPAPEGQEN</sequence>
<comment type="caution">
    <text evidence="1">The sequence shown here is derived from an EMBL/GenBank/DDBJ whole genome shotgun (WGS) entry which is preliminary data.</text>
</comment>
<gene>
    <name evidence="1" type="ORF">NM688_g472</name>
</gene>
<dbReference type="Proteomes" id="UP001148662">
    <property type="component" value="Unassembled WGS sequence"/>
</dbReference>
<evidence type="ECO:0000313" key="1">
    <source>
        <dbReference type="EMBL" id="KAJ3559228.1"/>
    </source>
</evidence>